<proteinExistence type="predicted"/>
<evidence type="ECO:0000259" key="1">
    <source>
        <dbReference type="PROSITE" id="PS51272"/>
    </source>
</evidence>
<dbReference type="RefSeq" id="WP_373567622.1">
    <property type="nucleotide sequence ID" value="NZ_JANHOF010000021.1"/>
</dbReference>
<accession>A0ABV6JH59</accession>
<evidence type="ECO:0000313" key="3">
    <source>
        <dbReference type="Proteomes" id="UP001589818"/>
    </source>
</evidence>
<protein>
    <submittedName>
        <fullName evidence="2">S-layer homology domain-containing protein</fullName>
    </submittedName>
</protein>
<comment type="caution">
    <text evidence="2">The sequence shown here is derived from an EMBL/GenBank/DDBJ whole genome shotgun (WGS) entry which is preliminary data.</text>
</comment>
<dbReference type="Pfam" id="PF00395">
    <property type="entry name" value="SLH"/>
    <property type="match status" value="1"/>
</dbReference>
<dbReference type="EMBL" id="JBHLVF010000040">
    <property type="protein sequence ID" value="MFC0394180.1"/>
    <property type="molecule type" value="Genomic_DNA"/>
</dbReference>
<evidence type="ECO:0000313" key="2">
    <source>
        <dbReference type="EMBL" id="MFC0394180.1"/>
    </source>
</evidence>
<dbReference type="PROSITE" id="PS51272">
    <property type="entry name" value="SLH"/>
    <property type="match status" value="1"/>
</dbReference>
<gene>
    <name evidence="2" type="ORF">ACFFJ8_22785</name>
</gene>
<reference evidence="2 3" key="1">
    <citation type="submission" date="2024-09" db="EMBL/GenBank/DDBJ databases">
        <authorList>
            <person name="Sun Q."/>
            <person name="Mori K."/>
        </authorList>
    </citation>
    <scope>NUCLEOTIDE SEQUENCE [LARGE SCALE GENOMIC DNA]</scope>
    <source>
        <strain evidence="2 3">CCM 4839</strain>
    </source>
</reference>
<name>A0ABV6JH59_9BACL</name>
<feature type="domain" description="SLH" evidence="1">
    <location>
        <begin position="1"/>
        <end position="38"/>
    </location>
</feature>
<dbReference type="InterPro" id="IPR001119">
    <property type="entry name" value="SLH_dom"/>
</dbReference>
<keyword evidence="3" id="KW-1185">Reference proteome</keyword>
<dbReference type="Proteomes" id="UP001589818">
    <property type="component" value="Unassembled WGS sequence"/>
</dbReference>
<sequence>MTSGVMVGSDGKFRPNAKVTRAEAVTILHRVYTDIVNN</sequence>
<organism evidence="2 3">
    <name type="scientific">Paenibacillus mendelii</name>
    <dbReference type="NCBI Taxonomy" id="206163"/>
    <lineage>
        <taxon>Bacteria</taxon>
        <taxon>Bacillati</taxon>
        <taxon>Bacillota</taxon>
        <taxon>Bacilli</taxon>
        <taxon>Bacillales</taxon>
        <taxon>Paenibacillaceae</taxon>
        <taxon>Paenibacillus</taxon>
    </lineage>
</organism>